<dbReference type="InterPro" id="IPR001362">
    <property type="entry name" value="Glyco_hydro_32"/>
</dbReference>
<dbReference type="Pfam" id="PF00251">
    <property type="entry name" value="Glyco_hydro_32N"/>
    <property type="match status" value="1"/>
</dbReference>
<dbReference type="CDD" id="cd18622">
    <property type="entry name" value="GH32_Inu-like"/>
    <property type="match status" value="1"/>
</dbReference>
<protein>
    <submittedName>
        <fullName evidence="8">Fructan beta-fructosidase</fullName>
        <ecNumber evidence="8">3.2.1.80</ecNumber>
    </submittedName>
</protein>
<dbReference type="SMART" id="SM00640">
    <property type="entry name" value="Glyco_32"/>
    <property type="match status" value="1"/>
</dbReference>
<feature type="chain" id="PRO_5046706945" evidence="5">
    <location>
        <begin position="25"/>
        <end position="503"/>
    </location>
</feature>
<reference evidence="8 9" key="1">
    <citation type="submission" date="2023-07" db="EMBL/GenBank/DDBJ databases">
        <title>Sorghum-associated microbial communities from plants grown in Nebraska, USA.</title>
        <authorList>
            <person name="Schachtman D."/>
        </authorList>
    </citation>
    <scope>NUCLEOTIDE SEQUENCE [LARGE SCALE GENOMIC DNA]</scope>
    <source>
        <strain evidence="8 9">DS2154</strain>
    </source>
</reference>
<evidence type="ECO:0000256" key="5">
    <source>
        <dbReference type="SAM" id="SignalP"/>
    </source>
</evidence>
<dbReference type="GO" id="GO:0051669">
    <property type="term" value="F:fructan beta-fructosidase activity"/>
    <property type="evidence" value="ECO:0007669"/>
    <property type="project" value="UniProtKB-EC"/>
</dbReference>
<dbReference type="Gene3D" id="2.60.120.560">
    <property type="entry name" value="Exo-inulinase, domain 1"/>
    <property type="match status" value="1"/>
</dbReference>
<evidence type="ECO:0000256" key="4">
    <source>
        <dbReference type="RuleBase" id="RU362110"/>
    </source>
</evidence>
<sequence>MRRQLLAVALAALCTAPLAPSARAEEARPGYHFAPARNWNNDPNGLVYYEGEYHLFYQYNPYGDRWGHMSWGHAVSRDLVTWQELPVAIPETDVQAFSGGVVVDWNNTSGFGKDGRPPLVALFTGHNTKTRIQSQYLAYSNDKGRTWTTHGKVLDIGSTEFRDPKIFWHEATKRWVMLTVIAAENRVLVWTSGDLKSWTMASSFGPTGARGKNWECPDIFELPIEGGKPGEKRWVLAISLGDSSVNGGSGMQYFVGDFDGQRFTLDPSWTGDPQWLDWGADYYAAVTYNDLPKSDPRKIAIGWANNWRYANLIPTYPNRGLMSLPRSLSLHKTSEGYRLYQAPVAEAEALRRDHSSAEGLKLGEASQPLPVKGGRAELVIDLDTGSSQQVEIAIKDAQGYQTLVGVTAPTGEVYVDRTRSGPSFHEGFPDRHIAPVDLKGRKVKLHLFVDESIIELYVNDGARTITDRFFRGGGELSWSVSARGGEATIETLNAWTLSDPRKK</sequence>
<dbReference type="Pfam" id="PF08244">
    <property type="entry name" value="Glyco_hydro_32C"/>
    <property type="match status" value="1"/>
</dbReference>
<dbReference type="InterPro" id="IPR013148">
    <property type="entry name" value="Glyco_hydro_32_N"/>
</dbReference>
<dbReference type="RefSeq" id="WP_056751237.1">
    <property type="nucleotide sequence ID" value="NZ_JAVDRL010000014.1"/>
</dbReference>
<accession>A0ABU1N6U6</accession>
<keyword evidence="2 4" id="KW-0378">Hydrolase</keyword>
<organism evidence="8 9">
    <name type="scientific">Caulobacter rhizosphaerae</name>
    <dbReference type="NCBI Taxonomy" id="2010972"/>
    <lineage>
        <taxon>Bacteria</taxon>
        <taxon>Pseudomonadati</taxon>
        <taxon>Pseudomonadota</taxon>
        <taxon>Alphaproteobacteria</taxon>
        <taxon>Caulobacterales</taxon>
        <taxon>Caulobacteraceae</taxon>
        <taxon>Caulobacter</taxon>
    </lineage>
</organism>
<evidence type="ECO:0000256" key="1">
    <source>
        <dbReference type="ARBA" id="ARBA00009902"/>
    </source>
</evidence>
<dbReference type="SUPFAM" id="SSF49899">
    <property type="entry name" value="Concanavalin A-like lectins/glucanases"/>
    <property type="match status" value="1"/>
</dbReference>
<dbReference type="PANTHER" id="PTHR42800:SF1">
    <property type="entry name" value="EXOINULINASE INUD (AFU_ORTHOLOGUE AFUA_5G00480)"/>
    <property type="match status" value="1"/>
</dbReference>
<dbReference type="PANTHER" id="PTHR42800">
    <property type="entry name" value="EXOINULINASE INUD (AFU_ORTHOLOGUE AFUA_5G00480)"/>
    <property type="match status" value="1"/>
</dbReference>
<dbReference type="InterPro" id="IPR023296">
    <property type="entry name" value="Glyco_hydro_beta-prop_sf"/>
</dbReference>
<feature type="domain" description="Glycosyl hydrolase family 32 N-terminal" evidence="6">
    <location>
        <begin position="32"/>
        <end position="343"/>
    </location>
</feature>
<evidence type="ECO:0000256" key="2">
    <source>
        <dbReference type="ARBA" id="ARBA00022801"/>
    </source>
</evidence>
<gene>
    <name evidence="8" type="ORF">J2800_004556</name>
</gene>
<evidence type="ECO:0000313" key="8">
    <source>
        <dbReference type="EMBL" id="MDR6533786.1"/>
    </source>
</evidence>
<dbReference type="Gene3D" id="2.115.10.20">
    <property type="entry name" value="Glycosyl hydrolase domain, family 43"/>
    <property type="match status" value="1"/>
</dbReference>
<dbReference type="SUPFAM" id="SSF75005">
    <property type="entry name" value="Arabinanase/levansucrase/invertase"/>
    <property type="match status" value="1"/>
</dbReference>
<keyword evidence="3 4" id="KW-0326">Glycosidase</keyword>
<dbReference type="EMBL" id="JAVDRL010000014">
    <property type="protein sequence ID" value="MDR6533786.1"/>
    <property type="molecule type" value="Genomic_DNA"/>
</dbReference>
<feature type="signal peptide" evidence="5">
    <location>
        <begin position="1"/>
        <end position="24"/>
    </location>
</feature>
<keyword evidence="5" id="KW-0732">Signal</keyword>
<evidence type="ECO:0000259" key="6">
    <source>
        <dbReference type="Pfam" id="PF00251"/>
    </source>
</evidence>
<evidence type="ECO:0000256" key="3">
    <source>
        <dbReference type="ARBA" id="ARBA00023295"/>
    </source>
</evidence>
<evidence type="ECO:0000313" key="9">
    <source>
        <dbReference type="Proteomes" id="UP001262754"/>
    </source>
</evidence>
<name>A0ABU1N6U6_9CAUL</name>
<comment type="similarity">
    <text evidence="1 4">Belongs to the glycosyl hydrolase 32 family.</text>
</comment>
<dbReference type="Proteomes" id="UP001262754">
    <property type="component" value="Unassembled WGS sequence"/>
</dbReference>
<dbReference type="InterPro" id="IPR013320">
    <property type="entry name" value="ConA-like_dom_sf"/>
</dbReference>
<comment type="caution">
    <text evidence="8">The sequence shown here is derived from an EMBL/GenBank/DDBJ whole genome shotgun (WGS) entry which is preliminary data.</text>
</comment>
<feature type="domain" description="Glycosyl hydrolase family 32 C-terminal" evidence="7">
    <location>
        <begin position="348"/>
        <end position="495"/>
    </location>
</feature>
<proteinExistence type="inferred from homology"/>
<dbReference type="EC" id="3.2.1.80" evidence="8"/>
<keyword evidence="9" id="KW-1185">Reference proteome</keyword>
<evidence type="ECO:0000259" key="7">
    <source>
        <dbReference type="Pfam" id="PF08244"/>
    </source>
</evidence>
<dbReference type="InterPro" id="IPR013189">
    <property type="entry name" value="Glyco_hydro_32_C"/>
</dbReference>